<dbReference type="GO" id="GO:0006281">
    <property type="term" value="P:DNA repair"/>
    <property type="evidence" value="ECO:0007669"/>
    <property type="project" value="UniProtKB-KW"/>
</dbReference>
<evidence type="ECO:0000256" key="10">
    <source>
        <dbReference type="ARBA" id="ARBA00023204"/>
    </source>
</evidence>
<keyword evidence="9" id="KW-0804">Transcription</keyword>
<keyword evidence="6 12" id="KW-0068">Autocatalytic cleavage</keyword>
<keyword evidence="10" id="KW-0234">DNA repair</keyword>
<dbReference type="InterPro" id="IPR039418">
    <property type="entry name" value="LexA-like"/>
</dbReference>
<dbReference type="CDD" id="cd06529">
    <property type="entry name" value="S24_LexA-like"/>
    <property type="match status" value="1"/>
</dbReference>
<evidence type="ECO:0000313" key="16">
    <source>
        <dbReference type="Proteomes" id="UP000317238"/>
    </source>
</evidence>
<evidence type="ECO:0000256" key="7">
    <source>
        <dbReference type="ARBA" id="ARBA00023015"/>
    </source>
</evidence>
<keyword evidence="2" id="KW-0678">Repressor</keyword>
<dbReference type="GO" id="GO:0004252">
    <property type="term" value="F:serine-type endopeptidase activity"/>
    <property type="evidence" value="ECO:0007669"/>
    <property type="project" value="UniProtKB-EC"/>
</dbReference>
<evidence type="ECO:0000256" key="2">
    <source>
        <dbReference type="ARBA" id="ARBA00022491"/>
    </source>
</evidence>
<dbReference type="Gene3D" id="1.10.10.10">
    <property type="entry name" value="Winged helix-like DNA-binding domain superfamily/Winged helix DNA-binding domain"/>
    <property type="match status" value="1"/>
</dbReference>
<dbReference type="GO" id="GO:0045892">
    <property type="term" value="P:negative regulation of DNA-templated transcription"/>
    <property type="evidence" value="ECO:0007669"/>
    <property type="project" value="InterPro"/>
</dbReference>
<dbReference type="NCBIfam" id="TIGR00498">
    <property type="entry name" value="lexA"/>
    <property type="match status" value="1"/>
</dbReference>
<dbReference type="InterPro" id="IPR015927">
    <property type="entry name" value="Peptidase_S24_S26A/B/C"/>
</dbReference>
<dbReference type="EMBL" id="SJPL01000001">
    <property type="protein sequence ID" value="TWT68598.1"/>
    <property type="molecule type" value="Genomic_DNA"/>
</dbReference>
<gene>
    <name evidence="15" type="primary">lexA_1</name>
    <name evidence="15" type="ORF">Pan14r_08450</name>
</gene>
<comment type="caution">
    <text evidence="15">The sequence shown here is derived from an EMBL/GenBank/DDBJ whole genome shotgun (WGS) entry which is preliminary data.</text>
</comment>
<dbReference type="Proteomes" id="UP000317238">
    <property type="component" value="Unassembled WGS sequence"/>
</dbReference>
<dbReference type="GO" id="GO:0006260">
    <property type="term" value="P:DNA replication"/>
    <property type="evidence" value="ECO:0007669"/>
    <property type="project" value="UniProtKB-KW"/>
</dbReference>
<evidence type="ECO:0000256" key="8">
    <source>
        <dbReference type="ARBA" id="ARBA00023125"/>
    </source>
</evidence>
<keyword evidence="5 12" id="KW-0378">Hydrolase</keyword>
<comment type="similarity">
    <text evidence="1 12">Belongs to the peptidase S24 family.</text>
</comment>
<dbReference type="AlphaFoldDB" id="A0A5C5Y0V3"/>
<evidence type="ECO:0000313" key="15">
    <source>
        <dbReference type="EMBL" id="TWT68598.1"/>
    </source>
</evidence>
<reference evidence="15 16" key="1">
    <citation type="submission" date="2019-02" db="EMBL/GenBank/DDBJ databases">
        <title>Deep-cultivation of Planctomycetes and their phenomic and genomic characterization uncovers novel biology.</title>
        <authorList>
            <person name="Wiegand S."/>
            <person name="Jogler M."/>
            <person name="Boedeker C."/>
            <person name="Pinto D."/>
            <person name="Vollmers J."/>
            <person name="Rivas-Marin E."/>
            <person name="Kohn T."/>
            <person name="Peeters S.H."/>
            <person name="Heuer A."/>
            <person name="Rast P."/>
            <person name="Oberbeckmann S."/>
            <person name="Bunk B."/>
            <person name="Jeske O."/>
            <person name="Meyerdierks A."/>
            <person name="Storesund J.E."/>
            <person name="Kallscheuer N."/>
            <person name="Luecker S."/>
            <person name="Lage O.M."/>
            <person name="Pohl T."/>
            <person name="Merkel B.J."/>
            <person name="Hornburger P."/>
            <person name="Mueller R.-W."/>
            <person name="Bruemmer F."/>
            <person name="Labrenz M."/>
            <person name="Spormann A.M."/>
            <person name="Op Den Camp H."/>
            <person name="Overmann J."/>
            <person name="Amann R."/>
            <person name="Jetten M.S.M."/>
            <person name="Mascher T."/>
            <person name="Medema M.H."/>
            <person name="Devos D.P."/>
            <person name="Kaster A.-K."/>
            <person name="Ovreas L."/>
            <person name="Rohde M."/>
            <person name="Galperin M.Y."/>
            <person name="Jogler C."/>
        </authorList>
    </citation>
    <scope>NUCLEOTIDE SEQUENCE [LARGE SCALE GENOMIC DNA]</scope>
    <source>
        <strain evidence="15 16">Pan14r</strain>
    </source>
</reference>
<proteinExistence type="inferred from homology"/>
<organism evidence="15 16">
    <name type="scientific">Crateriforma conspicua</name>
    <dbReference type="NCBI Taxonomy" id="2527996"/>
    <lineage>
        <taxon>Bacteria</taxon>
        <taxon>Pseudomonadati</taxon>
        <taxon>Planctomycetota</taxon>
        <taxon>Planctomycetia</taxon>
        <taxon>Planctomycetales</taxon>
        <taxon>Planctomycetaceae</taxon>
        <taxon>Crateriforma</taxon>
    </lineage>
</organism>
<evidence type="ECO:0000256" key="9">
    <source>
        <dbReference type="ARBA" id="ARBA00023163"/>
    </source>
</evidence>
<dbReference type="FunFam" id="2.10.109.10:FF:000001">
    <property type="entry name" value="LexA repressor"/>
    <property type="match status" value="1"/>
</dbReference>
<dbReference type="OrthoDB" id="9802364at2"/>
<evidence type="ECO:0000259" key="14">
    <source>
        <dbReference type="Pfam" id="PF01726"/>
    </source>
</evidence>
<keyword evidence="8" id="KW-0238">DNA-binding</keyword>
<dbReference type="InterPro" id="IPR006200">
    <property type="entry name" value="LexA"/>
</dbReference>
<dbReference type="Pfam" id="PF01726">
    <property type="entry name" value="LexA_DNA_bind"/>
    <property type="match status" value="1"/>
</dbReference>
<dbReference type="PANTHER" id="PTHR33516:SF2">
    <property type="entry name" value="LEXA REPRESSOR-RELATED"/>
    <property type="match status" value="1"/>
</dbReference>
<accession>A0A5C5Y0V3</accession>
<dbReference type="GO" id="GO:0006508">
    <property type="term" value="P:proteolysis"/>
    <property type="evidence" value="ECO:0007669"/>
    <property type="project" value="InterPro"/>
</dbReference>
<feature type="domain" description="LexA repressor DNA-binding" evidence="14">
    <location>
        <begin position="15"/>
        <end position="75"/>
    </location>
</feature>
<evidence type="ECO:0000256" key="3">
    <source>
        <dbReference type="ARBA" id="ARBA00022705"/>
    </source>
</evidence>
<dbReference type="InterPro" id="IPR036286">
    <property type="entry name" value="LexA/Signal_pep-like_sf"/>
</dbReference>
<dbReference type="GO" id="GO:0003677">
    <property type="term" value="F:DNA binding"/>
    <property type="evidence" value="ECO:0007669"/>
    <property type="project" value="UniProtKB-KW"/>
</dbReference>
<keyword evidence="11" id="KW-0742">SOS response</keyword>
<evidence type="ECO:0000256" key="12">
    <source>
        <dbReference type="RuleBase" id="RU003991"/>
    </source>
</evidence>
<keyword evidence="16" id="KW-1185">Reference proteome</keyword>
<dbReference type="InterPro" id="IPR050077">
    <property type="entry name" value="LexA_repressor"/>
</dbReference>
<evidence type="ECO:0000259" key="13">
    <source>
        <dbReference type="Pfam" id="PF00717"/>
    </source>
</evidence>
<name>A0A5C5Y0V3_9PLAN</name>
<dbReference type="Pfam" id="PF00717">
    <property type="entry name" value="Peptidase_S24"/>
    <property type="match status" value="1"/>
</dbReference>
<evidence type="ECO:0000256" key="1">
    <source>
        <dbReference type="ARBA" id="ARBA00007484"/>
    </source>
</evidence>
<evidence type="ECO:0000256" key="4">
    <source>
        <dbReference type="ARBA" id="ARBA00022763"/>
    </source>
</evidence>
<dbReference type="InterPro" id="IPR036388">
    <property type="entry name" value="WH-like_DNA-bd_sf"/>
</dbReference>
<keyword evidence="3" id="KW-0235">DNA replication</keyword>
<keyword evidence="7" id="KW-0805">Transcription regulation</keyword>
<protein>
    <submittedName>
        <fullName evidence="15">LexA repressor</fullName>
        <ecNumber evidence="15">3.4.21.88</ecNumber>
    </submittedName>
</protein>
<feature type="domain" description="Peptidase S24/S26A/S26B/S26C" evidence="13">
    <location>
        <begin position="94"/>
        <end position="209"/>
    </location>
</feature>
<dbReference type="PRINTS" id="PR00726">
    <property type="entry name" value="LEXASERPTASE"/>
</dbReference>
<keyword evidence="4" id="KW-0227">DNA damage</keyword>
<dbReference type="EC" id="3.4.21.88" evidence="15"/>
<dbReference type="InterPro" id="IPR006199">
    <property type="entry name" value="LexA_DNA-bd_dom"/>
</dbReference>
<dbReference type="RefSeq" id="WP_146438404.1">
    <property type="nucleotide sequence ID" value="NZ_SJPL01000001.1"/>
</dbReference>
<dbReference type="InterPro" id="IPR006197">
    <property type="entry name" value="Peptidase_S24_LexA"/>
</dbReference>
<evidence type="ECO:0000256" key="5">
    <source>
        <dbReference type="ARBA" id="ARBA00022801"/>
    </source>
</evidence>
<dbReference type="GO" id="GO:0009432">
    <property type="term" value="P:SOS response"/>
    <property type="evidence" value="ECO:0007669"/>
    <property type="project" value="UniProtKB-KW"/>
</dbReference>
<sequence length="217" mass="23758">MKRAKPSRGRPRQTEITEGQSRALDELSAAIDRHGIAPTMTELGDRLGISAASAHQLVLQLERKGYVARQPRKARSLRVVRRPSQTLASMTSVPMLGVVKAGPAMLAEENCLGEVMVASDLVGRSQCFALSISGDSMKDADMRDGDIVIVRRQQLAENGEIVVALIDDEATVKRLDLNDGAIRLLPENRKYKPIEIQPDSDFRVLGKVICVTKKSES</sequence>
<evidence type="ECO:0000256" key="11">
    <source>
        <dbReference type="ARBA" id="ARBA00023236"/>
    </source>
</evidence>
<dbReference type="InterPro" id="IPR036390">
    <property type="entry name" value="WH_DNA-bd_sf"/>
</dbReference>
<dbReference type="PANTHER" id="PTHR33516">
    <property type="entry name" value="LEXA REPRESSOR"/>
    <property type="match status" value="1"/>
</dbReference>
<evidence type="ECO:0000256" key="6">
    <source>
        <dbReference type="ARBA" id="ARBA00022813"/>
    </source>
</evidence>
<dbReference type="SUPFAM" id="SSF46785">
    <property type="entry name" value="Winged helix' DNA-binding domain"/>
    <property type="match status" value="1"/>
</dbReference>
<dbReference type="SUPFAM" id="SSF51306">
    <property type="entry name" value="LexA/Signal peptidase"/>
    <property type="match status" value="1"/>
</dbReference>
<dbReference type="Gene3D" id="2.10.109.10">
    <property type="entry name" value="Umud Fragment, subunit A"/>
    <property type="match status" value="1"/>
</dbReference>